<dbReference type="SMART" id="SM00355">
    <property type="entry name" value="ZnF_C2H2"/>
    <property type="match status" value="4"/>
</dbReference>
<dbReference type="AlphaFoldDB" id="A0AAN6XW79"/>
<feature type="compositionally biased region" description="Basic and acidic residues" evidence="3">
    <location>
        <begin position="864"/>
        <end position="884"/>
    </location>
</feature>
<gene>
    <name evidence="5" type="ORF">QBC37DRAFT_432847</name>
</gene>
<dbReference type="PROSITE" id="PS50157">
    <property type="entry name" value="ZINC_FINGER_C2H2_2"/>
    <property type="match status" value="2"/>
</dbReference>
<accession>A0AAN6XW79</accession>
<keyword evidence="1" id="KW-0677">Repeat</keyword>
<evidence type="ECO:0000256" key="3">
    <source>
        <dbReference type="SAM" id="MobiDB-lite"/>
    </source>
</evidence>
<reference evidence="5" key="2">
    <citation type="submission" date="2023-05" db="EMBL/GenBank/DDBJ databases">
        <authorList>
            <consortium name="Lawrence Berkeley National Laboratory"/>
            <person name="Steindorff A."/>
            <person name="Hensen N."/>
            <person name="Bonometti L."/>
            <person name="Westerberg I."/>
            <person name="Brannstrom I.O."/>
            <person name="Guillou S."/>
            <person name="Cros-Aarteil S."/>
            <person name="Calhoun S."/>
            <person name="Haridas S."/>
            <person name="Kuo A."/>
            <person name="Mondo S."/>
            <person name="Pangilinan J."/>
            <person name="Riley R."/>
            <person name="Labutti K."/>
            <person name="Andreopoulos B."/>
            <person name="Lipzen A."/>
            <person name="Chen C."/>
            <person name="Yanf M."/>
            <person name="Daum C."/>
            <person name="Ng V."/>
            <person name="Clum A."/>
            <person name="Ohm R."/>
            <person name="Martin F."/>
            <person name="Silar P."/>
            <person name="Natvig D."/>
            <person name="Lalanne C."/>
            <person name="Gautier V."/>
            <person name="Ament-Velasquez S.L."/>
            <person name="Kruys A."/>
            <person name="Hutchinson M.I."/>
            <person name="Powell A.J."/>
            <person name="Barry K."/>
            <person name="Miller A.N."/>
            <person name="Grigoriev I.V."/>
            <person name="Debuchy R."/>
            <person name="Gladieux P."/>
            <person name="Thoren M.H."/>
            <person name="Johannesson H."/>
        </authorList>
    </citation>
    <scope>NUCLEOTIDE SEQUENCE</scope>
    <source>
        <strain evidence="5">PSN293</strain>
    </source>
</reference>
<dbReference type="SUPFAM" id="SSF57667">
    <property type="entry name" value="beta-beta-alpha zinc fingers"/>
    <property type="match status" value="1"/>
</dbReference>
<evidence type="ECO:0000259" key="4">
    <source>
        <dbReference type="PROSITE" id="PS50157"/>
    </source>
</evidence>
<dbReference type="InterPro" id="IPR056884">
    <property type="entry name" value="NPHP3-like_N"/>
</dbReference>
<proteinExistence type="predicted"/>
<dbReference type="InterPro" id="IPR054471">
    <property type="entry name" value="GPIID_WHD"/>
</dbReference>
<evidence type="ECO:0000256" key="1">
    <source>
        <dbReference type="ARBA" id="ARBA00022737"/>
    </source>
</evidence>
<dbReference type="PROSITE" id="PS00028">
    <property type="entry name" value="ZINC_FINGER_C2H2_1"/>
    <property type="match status" value="1"/>
</dbReference>
<dbReference type="Pfam" id="PF24809">
    <property type="entry name" value="DUF7708"/>
    <property type="match status" value="1"/>
</dbReference>
<sequence length="1023" mass="116567">MADITKADPFEQALAEFQRRLKPKHKRSFTATTLENLRHEIGQIQDRQNSSRRLQNMARLNPFLEAMEQIGKVIEIFTQSSEVVAFVWGPMKFLLLTASSLAHAFTELLEVYQSIGEKLPLLLQYQKLFEGNADMHRVLVLMYRDILDFHTAALEYFEKPVWQQIFKATWNTYKSCFTRLISSLDQHAALVRNHATLSEITRSRTEWEIQDAKMQSLIDTNESRRRRDVLGWLKPVCVENEQSHLAALRREYPHTGSWLLDNDKFKAWFSHLYPTLPTLLWLNGIPGAGKTVLASVVIEAAENLDHAPTVVYFYCKSNDAERNSFASIGRSILSQLLAQDKTMMLQAHDEFLNSSEPILTSHEGIQELLHLSIRSCESVYIILDGIDECPRDQRKTIASWFRKVVEDLPPENGERVRCLFISQDDGIARRDFIGITAIKISPGDNADDISEFSRAWALRSQPKFDLSDTRRDRLATHVARASGGMFLLAKLTWDNLFHQTNVEDFDQELEPGNFPLEINNAYRRILARIDAHASVAERRDRMMLLGWLACSKRPLKWYEIQVIKSVKPENRSLELWKRRFRVDSKDLCGSLVEIKDDGVVELVHSTARMFLLDEQLVVPKVVDLGLSERCLVYLGLPGFDRKITKDNIRDNATAGTYGFLDYATLYWFRHLETALAGGGLESEHGATTIANIDGPLELFIDQHWSSPTKKLDVSARDTARLRSLAHLPSHQRLEQAVVSSRKQATFYGEMKPSETALDLAEVVGEIRQVLEDCWLSADESGKKELGELHGTQLFKCPRFSCNYFTVGFATKEQRENHLQKHLRPFRCDVNGCPTTVFGVKTASDLERHKKANHGDDLVDGGADDFPRPQDVLRKRQSSKLEEFRTPSTGKDAAEGPSQTLLDVDEEIGGLDGPARKRYKCHVCPNKSFTKKFNLQSHLLTHSESRDFVCPTCQKDFIRQSDLKRHSRVHILDADYFVCGGILADGSSWGCGMTFSRSDTLASHHKSQTGQVCLQPWLEEEQQI</sequence>
<keyword evidence="2" id="KW-0479">Metal-binding</keyword>
<evidence type="ECO:0000313" key="5">
    <source>
        <dbReference type="EMBL" id="KAK4207839.1"/>
    </source>
</evidence>
<feature type="region of interest" description="Disordered" evidence="3">
    <location>
        <begin position="851"/>
        <end position="898"/>
    </location>
</feature>
<reference evidence="5" key="1">
    <citation type="journal article" date="2023" name="Mol. Phylogenet. Evol.">
        <title>Genome-scale phylogeny and comparative genomics of the fungal order Sordariales.</title>
        <authorList>
            <person name="Hensen N."/>
            <person name="Bonometti L."/>
            <person name="Westerberg I."/>
            <person name="Brannstrom I.O."/>
            <person name="Guillou S."/>
            <person name="Cros-Aarteil S."/>
            <person name="Calhoun S."/>
            <person name="Haridas S."/>
            <person name="Kuo A."/>
            <person name="Mondo S."/>
            <person name="Pangilinan J."/>
            <person name="Riley R."/>
            <person name="LaButti K."/>
            <person name="Andreopoulos B."/>
            <person name="Lipzen A."/>
            <person name="Chen C."/>
            <person name="Yan M."/>
            <person name="Daum C."/>
            <person name="Ng V."/>
            <person name="Clum A."/>
            <person name="Steindorff A."/>
            <person name="Ohm R.A."/>
            <person name="Martin F."/>
            <person name="Silar P."/>
            <person name="Natvig D.O."/>
            <person name="Lalanne C."/>
            <person name="Gautier V."/>
            <person name="Ament-Velasquez S.L."/>
            <person name="Kruys A."/>
            <person name="Hutchinson M.I."/>
            <person name="Powell A.J."/>
            <person name="Barry K."/>
            <person name="Miller A.N."/>
            <person name="Grigoriev I.V."/>
            <person name="Debuchy R."/>
            <person name="Gladieux P."/>
            <person name="Hiltunen Thoren M."/>
            <person name="Johannesson H."/>
        </authorList>
    </citation>
    <scope>NUCLEOTIDE SEQUENCE</scope>
    <source>
        <strain evidence="5">PSN293</strain>
    </source>
</reference>
<dbReference type="Proteomes" id="UP001301769">
    <property type="component" value="Unassembled WGS sequence"/>
</dbReference>
<evidence type="ECO:0000256" key="2">
    <source>
        <dbReference type="PROSITE-ProRule" id="PRU00042"/>
    </source>
</evidence>
<protein>
    <submittedName>
        <fullName evidence="5">Zinc finger protein</fullName>
    </submittedName>
</protein>
<name>A0AAN6XW79_9PEZI</name>
<comment type="caution">
    <text evidence="5">The sequence shown here is derived from an EMBL/GenBank/DDBJ whole genome shotgun (WGS) entry which is preliminary data.</text>
</comment>
<dbReference type="Pfam" id="PF24883">
    <property type="entry name" value="NPHP3_N"/>
    <property type="match status" value="1"/>
</dbReference>
<dbReference type="InterPro" id="IPR013087">
    <property type="entry name" value="Znf_C2H2_type"/>
</dbReference>
<dbReference type="InterPro" id="IPR027417">
    <property type="entry name" value="P-loop_NTPase"/>
</dbReference>
<dbReference type="InterPro" id="IPR056125">
    <property type="entry name" value="DUF7708"/>
</dbReference>
<dbReference type="InterPro" id="IPR036236">
    <property type="entry name" value="Znf_C2H2_sf"/>
</dbReference>
<dbReference type="Gene3D" id="3.30.160.60">
    <property type="entry name" value="Classic Zinc Finger"/>
    <property type="match status" value="1"/>
</dbReference>
<keyword evidence="2" id="KW-0863">Zinc-finger</keyword>
<feature type="domain" description="C2H2-type" evidence="4">
    <location>
        <begin position="947"/>
        <end position="974"/>
    </location>
</feature>
<feature type="domain" description="C2H2-type" evidence="4">
    <location>
        <begin position="918"/>
        <end position="946"/>
    </location>
</feature>
<keyword evidence="2" id="KW-0862">Zinc</keyword>
<dbReference type="SUPFAM" id="SSF52540">
    <property type="entry name" value="P-loop containing nucleoside triphosphate hydrolases"/>
    <property type="match status" value="1"/>
</dbReference>
<dbReference type="Pfam" id="PF00096">
    <property type="entry name" value="zf-C2H2"/>
    <property type="match status" value="2"/>
</dbReference>
<dbReference type="PANTHER" id="PTHR10039">
    <property type="entry name" value="AMELOGENIN"/>
    <property type="match status" value="1"/>
</dbReference>
<dbReference type="PANTHER" id="PTHR10039:SF14">
    <property type="entry name" value="NACHT DOMAIN-CONTAINING PROTEIN"/>
    <property type="match status" value="1"/>
</dbReference>
<dbReference type="Gene3D" id="3.40.50.300">
    <property type="entry name" value="P-loop containing nucleotide triphosphate hydrolases"/>
    <property type="match status" value="1"/>
</dbReference>
<keyword evidence="6" id="KW-1185">Reference proteome</keyword>
<dbReference type="Pfam" id="PF22939">
    <property type="entry name" value="WHD_GPIID"/>
    <property type="match status" value="1"/>
</dbReference>
<evidence type="ECO:0000313" key="6">
    <source>
        <dbReference type="Proteomes" id="UP001301769"/>
    </source>
</evidence>
<dbReference type="EMBL" id="MU858271">
    <property type="protein sequence ID" value="KAK4207839.1"/>
    <property type="molecule type" value="Genomic_DNA"/>
</dbReference>
<organism evidence="5 6">
    <name type="scientific">Rhypophila decipiens</name>
    <dbReference type="NCBI Taxonomy" id="261697"/>
    <lineage>
        <taxon>Eukaryota</taxon>
        <taxon>Fungi</taxon>
        <taxon>Dikarya</taxon>
        <taxon>Ascomycota</taxon>
        <taxon>Pezizomycotina</taxon>
        <taxon>Sordariomycetes</taxon>
        <taxon>Sordariomycetidae</taxon>
        <taxon>Sordariales</taxon>
        <taxon>Naviculisporaceae</taxon>
        <taxon>Rhypophila</taxon>
    </lineage>
</organism>
<dbReference type="GO" id="GO:0008270">
    <property type="term" value="F:zinc ion binding"/>
    <property type="evidence" value="ECO:0007669"/>
    <property type="project" value="UniProtKB-KW"/>
</dbReference>